<dbReference type="Proteomes" id="UP001333110">
    <property type="component" value="Unassembled WGS sequence"/>
</dbReference>
<accession>A0AAN7PVT1</accession>
<reference evidence="1 2" key="1">
    <citation type="journal article" date="2023" name="J. Hered.">
        <title>Chromosome-level genome of the wood stork (Mycteria americana) provides insight into avian chromosome evolution.</title>
        <authorList>
            <person name="Flamio R. Jr."/>
            <person name="Ramstad K.M."/>
        </authorList>
    </citation>
    <scope>NUCLEOTIDE SEQUENCE [LARGE SCALE GENOMIC DNA]</scope>
    <source>
        <strain evidence="1">JAX WOST 10</strain>
    </source>
</reference>
<proteinExistence type="predicted"/>
<organism evidence="1 2">
    <name type="scientific">Mycteria americana</name>
    <name type="common">Wood stork</name>
    <dbReference type="NCBI Taxonomy" id="33587"/>
    <lineage>
        <taxon>Eukaryota</taxon>
        <taxon>Metazoa</taxon>
        <taxon>Chordata</taxon>
        <taxon>Craniata</taxon>
        <taxon>Vertebrata</taxon>
        <taxon>Euteleostomi</taxon>
        <taxon>Archelosauria</taxon>
        <taxon>Archosauria</taxon>
        <taxon>Dinosauria</taxon>
        <taxon>Saurischia</taxon>
        <taxon>Theropoda</taxon>
        <taxon>Coelurosauria</taxon>
        <taxon>Aves</taxon>
        <taxon>Neognathae</taxon>
        <taxon>Neoaves</taxon>
        <taxon>Aequornithes</taxon>
        <taxon>Ciconiiformes</taxon>
        <taxon>Ciconiidae</taxon>
        <taxon>Mycteria</taxon>
    </lineage>
</organism>
<name>A0AAN7PVT1_MYCAM</name>
<protein>
    <submittedName>
        <fullName evidence="1">Uncharacterized protein</fullName>
    </submittedName>
</protein>
<dbReference type="EMBL" id="JAUNZN010000001">
    <property type="protein sequence ID" value="KAK4829266.1"/>
    <property type="molecule type" value="Genomic_DNA"/>
</dbReference>
<evidence type="ECO:0000313" key="1">
    <source>
        <dbReference type="EMBL" id="KAK4829266.1"/>
    </source>
</evidence>
<dbReference type="AlphaFoldDB" id="A0AAN7PVT1"/>
<gene>
    <name evidence="1" type="ORF">QYF61_002658</name>
</gene>
<evidence type="ECO:0000313" key="2">
    <source>
        <dbReference type="Proteomes" id="UP001333110"/>
    </source>
</evidence>
<sequence length="96" mass="10912">MSPPKILPTPSLLVRGECWRDSLDAVRALLSSSQNTAQVRPQLVYCVQFWAPQYKRDMDILQRVHRRVTSMMKGLEHLSCEERLRAGTVESGEGKA</sequence>
<comment type="caution">
    <text evidence="1">The sequence shown here is derived from an EMBL/GenBank/DDBJ whole genome shotgun (WGS) entry which is preliminary data.</text>
</comment>
<keyword evidence="2" id="KW-1185">Reference proteome</keyword>